<dbReference type="EMBL" id="NBAG03000211">
    <property type="protein sequence ID" value="PNI86173.1"/>
    <property type="molecule type" value="Genomic_DNA"/>
</dbReference>
<dbReference type="PANTHER" id="PTHR21557">
    <property type="entry name" value="CORDON-BLEU"/>
    <property type="match status" value="1"/>
</dbReference>
<organism evidence="1 2">
    <name type="scientific">Pan troglodytes</name>
    <name type="common">Chimpanzee</name>
    <dbReference type="NCBI Taxonomy" id="9598"/>
    <lineage>
        <taxon>Eukaryota</taxon>
        <taxon>Metazoa</taxon>
        <taxon>Chordata</taxon>
        <taxon>Craniata</taxon>
        <taxon>Vertebrata</taxon>
        <taxon>Euteleostomi</taxon>
        <taxon>Mammalia</taxon>
        <taxon>Eutheria</taxon>
        <taxon>Euarchontoglires</taxon>
        <taxon>Primates</taxon>
        <taxon>Haplorrhini</taxon>
        <taxon>Catarrhini</taxon>
        <taxon>Hominidae</taxon>
        <taxon>Pan</taxon>
    </lineage>
</organism>
<sequence length="170" mass="18966">MKKDLKEGPSLCGLCLEELKGDSLVERLRENIPAVRRKPKAKAPLPPAETKYTDVSSAADSVESTAFIMEQKENMIDKDVELSVVLPGDIIKSTTVHGSKPMMDLLIFLCAQYHLNPSSYTIDLLSAEQNHIKFKPNTPIGMLEVEKVILKPKMLDKKKPTPIIPEKTVR</sequence>
<evidence type="ECO:0000313" key="1">
    <source>
        <dbReference type="EMBL" id="PNI86173.1"/>
    </source>
</evidence>
<dbReference type="InterPro" id="IPR039895">
    <property type="entry name" value="COBL-like"/>
</dbReference>
<dbReference type="PANTHER" id="PTHR21557:SF2">
    <property type="entry name" value="CORDON-BLEU PROTEIN-LIKE 1"/>
    <property type="match status" value="1"/>
</dbReference>
<feature type="non-terminal residue" evidence="1">
    <location>
        <position position="170"/>
    </location>
</feature>
<proteinExistence type="predicted"/>
<protein>
    <submittedName>
        <fullName evidence="1">COBLL1 isoform 19</fullName>
    </submittedName>
</protein>
<evidence type="ECO:0000313" key="2">
    <source>
        <dbReference type="Proteomes" id="UP000236370"/>
    </source>
</evidence>
<comment type="caution">
    <text evidence="1">The sequence shown here is derived from an EMBL/GenBank/DDBJ whole genome shotgun (WGS) entry which is preliminary data.</text>
</comment>
<dbReference type="GO" id="GO:0003785">
    <property type="term" value="F:actin monomer binding"/>
    <property type="evidence" value="ECO:0007669"/>
    <property type="project" value="InterPro"/>
</dbReference>
<gene>
    <name evidence="1" type="ORF">CK820_G0001384</name>
</gene>
<reference evidence="1 2" key="1">
    <citation type="submission" date="2017-12" db="EMBL/GenBank/DDBJ databases">
        <title>High-resolution comparative analysis of great ape genomes.</title>
        <authorList>
            <person name="Pollen A."/>
            <person name="Hastie A."/>
            <person name="Hormozdiari F."/>
            <person name="Dougherty M."/>
            <person name="Liu R."/>
            <person name="Chaisson M."/>
            <person name="Hoppe E."/>
            <person name="Hill C."/>
            <person name="Pang A."/>
            <person name="Hillier L."/>
            <person name="Baker C."/>
            <person name="Armstrong J."/>
            <person name="Shendure J."/>
            <person name="Paten B."/>
            <person name="Wilson R."/>
            <person name="Chao H."/>
            <person name="Schneider V."/>
            <person name="Ventura M."/>
            <person name="Kronenberg Z."/>
            <person name="Murali S."/>
            <person name="Gordon D."/>
            <person name="Cantsilieris S."/>
            <person name="Munson K."/>
            <person name="Nelson B."/>
            <person name="Raja A."/>
            <person name="Underwood J."/>
            <person name="Diekhans M."/>
            <person name="Fiddes I."/>
            <person name="Haussler D."/>
            <person name="Eichler E."/>
        </authorList>
    </citation>
    <scope>NUCLEOTIDE SEQUENCE [LARGE SCALE GENOMIC DNA]</scope>
    <source>
        <strain evidence="1">Yerkes chimp pedigree #C0471</strain>
    </source>
</reference>
<name>A0A2J8PQ94_PANTR</name>
<accession>A0A2J8PQ94</accession>
<dbReference type="AlphaFoldDB" id="A0A2J8PQ94"/>
<dbReference type="Proteomes" id="UP000236370">
    <property type="component" value="Unassembled WGS sequence"/>
</dbReference>